<evidence type="ECO:0000313" key="2">
    <source>
        <dbReference type="EMBL" id="SDZ45085.1"/>
    </source>
</evidence>
<keyword evidence="1" id="KW-0812">Transmembrane</keyword>
<protein>
    <submittedName>
        <fullName evidence="2">Uncharacterized protein</fullName>
    </submittedName>
</protein>
<keyword evidence="1" id="KW-0472">Membrane</keyword>
<sequence length="225" mass="26064">MGNSENQMKYPAFKAKIFIPSKGINWRINSCRLMYGGFILLITIGFIASQLSLSLSIDYLMRTLLFSLLGLILYASYWGAHENQKKFGKLEGEVRISLDSIDFNDSLYSWSQIDQVKFGVFAVVGEILWSDTYPIARYYGGPAYSQGVNNFIEFMADDNKVKVFFQLETPSHKVELRRMMRLLFFHDRIDLSTTYLGLNLEFEEIQELKKAKIKYLEDQQSKFSS</sequence>
<feature type="transmembrane region" description="Helical" evidence="1">
    <location>
        <begin position="33"/>
        <end position="53"/>
    </location>
</feature>
<dbReference type="EMBL" id="FNQC01000015">
    <property type="protein sequence ID" value="SDZ45085.1"/>
    <property type="molecule type" value="Genomic_DNA"/>
</dbReference>
<reference evidence="2 3" key="1">
    <citation type="submission" date="2016-10" db="EMBL/GenBank/DDBJ databases">
        <authorList>
            <person name="Varghese N."/>
            <person name="Submissions S."/>
        </authorList>
    </citation>
    <scope>NUCLEOTIDE SEQUENCE [LARGE SCALE GENOMIC DNA]</scope>
    <source>
        <strain evidence="2 3">DSM 17997</strain>
    </source>
</reference>
<proteinExistence type="predicted"/>
<keyword evidence="3" id="KW-1185">Reference proteome</keyword>
<keyword evidence="1" id="KW-1133">Transmembrane helix</keyword>
<feature type="transmembrane region" description="Helical" evidence="1">
    <location>
        <begin position="59"/>
        <end position="80"/>
    </location>
</feature>
<accession>A0A1H3T5U6</accession>
<name>A0A1H3T5U6_9BACT</name>
<evidence type="ECO:0000313" key="3">
    <source>
        <dbReference type="Proteomes" id="UP000199663"/>
    </source>
</evidence>
<gene>
    <name evidence="2" type="ORF">SAMN05444412_11544</name>
</gene>
<comment type="caution">
    <text evidence="2">The sequence shown here is derived from an EMBL/GenBank/DDBJ whole genome shotgun (WGS) entry which is preliminary data.</text>
</comment>
<dbReference type="Proteomes" id="UP000199663">
    <property type="component" value="Unassembled WGS sequence"/>
</dbReference>
<evidence type="ECO:0000256" key="1">
    <source>
        <dbReference type="SAM" id="Phobius"/>
    </source>
</evidence>
<organism evidence="2 3">
    <name type="scientific">Rhodonellum ikkaensis</name>
    <dbReference type="NCBI Taxonomy" id="336829"/>
    <lineage>
        <taxon>Bacteria</taxon>
        <taxon>Pseudomonadati</taxon>
        <taxon>Bacteroidota</taxon>
        <taxon>Cytophagia</taxon>
        <taxon>Cytophagales</taxon>
        <taxon>Cytophagaceae</taxon>
        <taxon>Rhodonellum</taxon>
    </lineage>
</organism>